<organism evidence="6 7">
    <name type="scientific">Methylopila henanensis</name>
    <dbReference type="NCBI Taxonomy" id="873516"/>
    <lineage>
        <taxon>Bacteria</taxon>
        <taxon>Pseudomonadati</taxon>
        <taxon>Pseudomonadota</taxon>
        <taxon>Alphaproteobacteria</taxon>
        <taxon>Hyphomicrobiales</taxon>
        <taxon>Methylopilaceae</taxon>
        <taxon>Methylopila</taxon>
    </lineage>
</organism>
<comment type="caution">
    <text evidence="6">The sequence shown here is derived from an EMBL/GenBank/DDBJ whole genome shotgun (WGS) entry which is preliminary data.</text>
</comment>
<gene>
    <name evidence="6" type="ORF">ACFSCV_16455</name>
</gene>
<feature type="transmembrane region" description="Helical" evidence="4">
    <location>
        <begin position="208"/>
        <end position="232"/>
    </location>
</feature>
<keyword evidence="7" id="KW-1185">Reference proteome</keyword>
<dbReference type="Pfam" id="PF07690">
    <property type="entry name" value="MFS_1"/>
    <property type="match status" value="2"/>
</dbReference>
<sequence length="386" mass="39030">MTVLDAPDRRRANRTLAVSGLLHALHDGYTDLIYVLLPIWQAEFGLSYSLLAVLRGLYAGAMAALQVPAGRLAERIDGRVILAAGTVLAAIGYLLAGLSGGALGLCASLALSGAGSSVQHPVASAAVSRAYGSAARGPIGTYNFTGDLGKAALPALTSLLVVAMPWRHALWLVAALGLVIAATVVIMPKISAPKVEGAAPSGEGRGGFRLLCAIGGLDTAARMGFLTFLPFMLQAKGAGLPAIGTAFAVVFIGGALGKFACGWLGQRVGVLRATLLTEGATVCLIVMAMAAPLGLAFALLPFVGVALNGTSSVLYGTVPELAPTGRVEHAFAVFYTFVIGAGAAAPVLYGALGDVGGWSWGMTSAAATALATLPLAILLAPRLTAR</sequence>
<keyword evidence="3 4" id="KW-0472">Membrane</keyword>
<feature type="transmembrane region" description="Helical" evidence="4">
    <location>
        <begin position="330"/>
        <end position="352"/>
    </location>
</feature>
<dbReference type="InterPro" id="IPR036259">
    <property type="entry name" value="MFS_trans_sf"/>
</dbReference>
<dbReference type="PANTHER" id="PTHR43129:SF1">
    <property type="entry name" value="FOSMIDOMYCIN RESISTANCE PROTEIN"/>
    <property type="match status" value="1"/>
</dbReference>
<dbReference type="EMBL" id="JBHUER010000010">
    <property type="protein sequence ID" value="MFD1704599.1"/>
    <property type="molecule type" value="Genomic_DNA"/>
</dbReference>
<accession>A0ABW4KA79</accession>
<dbReference type="PANTHER" id="PTHR43129">
    <property type="entry name" value="FOSMIDOMYCIN RESISTANCE PROTEIN"/>
    <property type="match status" value="1"/>
</dbReference>
<feature type="transmembrane region" description="Helical" evidence="4">
    <location>
        <begin position="80"/>
        <end position="111"/>
    </location>
</feature>
<evidence type="ECO:0000256" key="2">
    <source>
        <dbReference type="ARBA" id="ARBA00022989"/>
    </source>
</evidence>
<feature type="transmembrane region" description="Helical" evidence="4">
    <location>
        <begin position="238"/>
        <end position="257"/>
    </location>
</feature>
<feature type="transmembrane region" description="Helical" evidence="4">
    <location>
        <begin position="269"/>
        <end position="290"/>
    </location>
</feature>
<evidence type="ECO:0000259" key="5">
    <source>
        <dbReference type="PROSITE" id="PS50850"/>
    </source>
</evidence>
<keyword evidence="2 4" id="KW-1133">Transmembrane helix</keyword>
<evidence type="ECO:0000256" key="4">
    <source>
        <dbReference type="SAM" id="Phobius"/>
    </source>
</evidence>
<dbReference type="InterPro" id="IPR020846">
    <property type="entry name" value="MFS_dom"/>
</dbReference>
<proteinExistence type="predicted"/>
<dbReference type="RefSeq" id="WP_378800645.1">
    <property type="nucleotide sequence ID" value="NZ_JBHUER010000010.1"/>
</dbReference>
<keyword evidence="1 4" id="KW-0812">Transmembrane</keyword>
<feature type="transmembrane region" description="Helical" evidence="4">
    <location>
        <begin position="358"/>
        <end position="380"/>
    </location>
</feature>
<dbReference type="Gene3D" id="1.20.1250.20">
    <property type="entry name" value="MFS general substrate transporter like domains"/>
    <property type="match status" value="1"/>
</dbReference>
<dbReference type="Proteomes" id="UP001597308">
    <property type="component" value="Unassembled WGS sequence"/>
</dbReference>
<evidence type="ECO:0000256" key="3">
    <source>
        <dbReference type="ARBA" id="ARBA00023136"/>
    </source>
</evidence>
<evidence type="ECO:0000313" key="6">
    <source>
        <dbReference type="EMBL" id="MFD1704599.1"/>
    </source>
</evidence>
<feature type="transmembrane region" description="Helical" evidence="4">
    <location>
        <begin position="296"/>
        <end position="318"/>
    </location>
</feature>
<evidence type="ECO:0000313" key="7">
    <source>
        <dbReference type="Proteomes" id="UP001597308"/>
    </source>
</evidence>
<name>A0ABW4KA79_9HYPH</name>
<dbReference type="SUPFAM" id="SSF103473">
    <property type="entry name" value="MFS general substrate transporter"/>
    <property type="match status" value="1"/>
</dbReference>
<dbReference type="PROSITE" id="PS50850">
    <property type="entry name" value="MFS"/>
    <property type="match status" value="1"/>
</dbReference>
<feature type="domain" description="Major facilitator superfamily (MFS) profile" evidence="5">
    <location>
        <begin position="12"/>
        <end position="384"/>
    </location>
</feature>
<feature type="transmembrane region" description="Helical" evidence="4">
    <location>
        <begin position="169"/>
        <end position="187"/>
    </location>
</feature>
<evidence type="ECO:0000256" key="1">
    <source>
        <dbReference type="ARBA" id="ARBA00022692"/>
    </source>
</evidence>
<dbReference type="InterPro" id="IPR011701">
    <property type="entry name" value="MFS"/>
</dbReference>
<reference evidence="7" key="1">
    <citation type="journal article" date="2019" name="Int. J. Syst. Evol. Microbiol.">
        <title>The Global Catalogue of Microorganisms (GCM) 10K type strain sequencing project: providing services to taxonomists for standard genome sequencing and annotation.</title>
        <authorList>
            <consortium name="The Broad Institute Genomics Platform"/>
            <consortium name="The Broad Institute Genome Sequencing Center for Infectious Disease"/>
            <person name="Wu L."/>
            <person name="Ma J."/>
        </authorList>
    </citation>
    <scope>NUCLEOTIDE SEQUENCE [LARGE SCALE GENOMIC DNA]</scope>
    <source>
        <strain evidence="7">KCTC 23707</strain>
    </source>
</reference>
<protein>
    <submittedName>
        <fullName evidence="6">MFS transporter</fullName>
    </submittedName>
</protein>